<evidence type="ECO:0000313" key="2">
    <source>
        <dbReference type="EMBL" id="MFC4373569.1"/>
    </source>
</evidence>
<dbReference type="SUPFAM" id="SSF55729">
    <property type="entry name" value="Acyl-CoA N-acyltransferases (Nat)"/>
    <property type="match status" value="1"/>
</dbReference>
<organism evidence="2 3">
    <name type="scientific">Nocardia halotolerans</name>
    <dbReference type="NCBI Taxonomy" id="1755878"/>
    <lineage>
        <taxon>Bacteria</taxon>
        <taxon>Bacillati</taxon>
        <taxon>Actinomycetota</taxon>
        <taxon>Actinomycetes</taxon>
        <taxon>Mycobacteriales</taxon>
        <taxon>Nocardiaceae</taxon>
        <taxon>Nocardia</taxon>
    </lineage>
</organism>
<comment type="caution">
    <text evidence="2">The sequence shown here is derived from an EMBL/GenBank/DDBJ whole genome shotgun (WGS) entry which is preliminary data.</text>
</comment>
<dbReference type="InterPro" id="IPR052523">
    <property type="entry name" value="Trichothecene_AcTrans"/>
</dbReference>
<name>A0ABV8VC81_9NOCA</name>
<protein>
    <submittedName>
        <fullName evidence="2">GNAT family N-acetyltransferase</fullName>
        <ecNumber evidence="2">2.3.1.-</ecNumber>
    </submittedName>
</protein>
<accession>A0ABV8VC81</accession>
<gene>
    <name evidence="2" type="ORF">ACFO5K_05600</name>
</gene>
<dbReference type="Pfam" id="PF00583">
    <property type="entry name" value="Acetyltransf_1"/>
    <property type="match status" value="1"/>
</dbReference>
<dbReference type="PANTHER" id="PTHR42791:SF1">
    <property type="entry name" value="N-ACETYLTRANSFERASE DOMAIN-CONTAINING PROTEIN"/>
    <property type="match status" value="1"/>
</dbReference>
<dbReference type="EMBL" id="JBHSDL010000006">
    <property type="protein sequence ID" value="MFC4373569.1"/>
    <property type="molecule type" value="Genomic_DNA"/>
</dbReference>
<sequence>MSKTIPMRVAGPGDVEAAAQTLAAAFQHDPVMSWMLPDPTRRAVGLRRFFATMARHVFVPVGASDLALRPDRTVAGVALWTPPEHARTPARTELRMLPSILRALGRRALVGKKLGDLLKENHPGEPHWYLGTIGTAPDARGDGFGSALLRSRLDRIDAEGADAYLESSNPDNIGYYERFGFTVTGELRLPGGPSIWPMLRARR</sequence>
<keyword evidence="3" id="KW-1185">Reference proteome</keyword>
<feature type="domain" description="N-acetyltransferase" evidence="1">
    <location>
        <begin position="5"/>
        <end position="202"/>
    </location>
</feature>
<keyword evidence="2" id="KW-0012">Acyltransferase</keyword>
<dbReference type="CDD" id="cd04301">
    <property type="entry name" value="NAT_SF"/>
    <property type="match status" value="1"/>
</dbReference>
<dbReference type="InterPro" id="IPR000182">
    <property type="entry name" value="GNAT_dom"/>
</dbReference>
<dbReference type="GO" id="GO:0016746">
    <property type="term" value="F:acyltransferase activity"/>
    <property type="evidence" value="ECO:0007669"/>
    <property type="project" value="UniProtKB-KW"/>
</dbReference>
<dbReference type="Gene3D" id="3.40.630.30">
    <property type="match status" value="1"/>
</dbReference>
<dbReference type="PROSITE" id="PS51186">
    <property type="entry name" value="GNAT"/>
    <property type="match status" value="1"/>
</dbReference>
<reference evidence="3" key="1">
    <citation type="journal article" date="2019" name="Int. J. Syst. Evol. Microbiol.">
        <title>The Global Catalogue of Microorganisms (GCM) 10K type strain sequencing project: providing services to taxonomists for standard genome sequencing and annotation.</title>
        <authorList>
            <consortium name="The Broad Institute Genomics Platform"/>
            <consortium name="The Broad Institute Genome Sequencing Center for Infectious Disease"/>
            <person name="Wu L."/>
            <person name="Ma J."/>
        </authorList>
    </citation>
    <scope>NUCLEOTIDE SEQUENCE [LARGE SCALE GENOMIC DNA]</scope>
    <source>
        <strain evidence="3">IBRC-M 10490</strain>
    </source>
</reference>
<dbReference type="PANTHER" id="PTHR42791">
    <property type="entry name" value="GNAT FAMILY ACETYLTRANSFERASE"/>
    <property type="match status" value="1"/>
</dbReference>
<proteinExistence type="predicted"/>
<dbReference type="EC" id="2.3.1.-" evidence="2"/>
<keyword evidence="2" id="KW-0808">Transferase</keyword>
<evidence type="ECO:0000259" key="1">
    <source>
        <dbReference type="PROSITE" id="PS51186"/>
    </source>
</evidence>
<dbReference type="RefSeq" id="WP_378556746.1">
    <property type="nucleotide sequence ID" value="NZ_JBHSDL010000006.1"/>
</dbReference>
<dbReference type="Proteomes" id="UP001595844">
    <property type="component" value="Unassembled WGS sequence"/>
</dbReference>
<dbReference type="InterPro" id="IPR016181">
    <property type="entry name" value="Acyl_CoA_acyltransferase"/>
</dbReference>
<evidence type="ECO:0000313" key="3">
    <source>
        <dbReference type="Proteomes" id="UP001595844"/>
    </source>
</evidence>